<dbReference type="OrthoDB" id="9946140at2"/>
<dbReference type="EMBL" id="VTPU01000001">
    <property type="protein sequence ID" value="TZG41537.1"/>
    <property type="molecule type" value="Genomic_DNA"/>
</dbReference>
<sequence>MAKQPSAKATATPKSPPRQQVDIRAKTRRPGQRRQVCGVILTGEWTYLSVDDRGSAMKALSRDPDIIVERHARPKPPATKATEDDDA</sequence>
<gene>
    <name evidence="2" type="ORF">FZZ93_02420</name>
</gene>
<dbReference type="Proteomes" id="UP000324260">
    <property type="component" value="Unassembled WGS sequence"/>
</dbReference>
<feature type="region of interest" description="Disordered" evidence="1">
    <location>
        <begin position="61"/>
        <end position="87"/>
    </location>
</feature>
<evidence type="ECO:0000256" key="1">
    <source>
        <dbReference type="SAM" id="MobiDB-lite"/>
    </source>
</evidence>
<accession>A0A5D9DCT3</accession>
<dbReference type="AlphaFoldDB" id="A0A5D9DCT3"/>
<reference evidence="2 3" key="1">
    <citation type="submission" date="2019-08" db="EMBL/GenBank/DDBJ databases">
        <title>Draft Genome Sequence of Halomonas eurihalina Isolated from Preserved Hide-surface.</title>
        <authorList>
            <person name="Hussain S.A."/>
            <person name="Xu A."/>
            <person name="Sarker M."/>
            <person name="Sommers C."/>
        </authorList>
    </citation>
    <scope>NUCLEOTIDE SEQUENCE [LARGE SCALE GENOMIC DNA]</scope>
    <source>
        <strain evidence="2 3">MS1</strain>
    </source>
</reference>
<comment type="caution">
    <text evidence="2">The sequence shown here is derived from an EMBL/GenBank/DDBJ whole genome shotgun (WGS) entry which is preliminary data.</text>
</comment>
<feature type="region of interest" description="Disordered" evidence="1">
    <location>
        <begin position="1"/>
        <end position="33"/>
    </location>
</feature>
<organism evidence="2 3">
    <name type="scientific">Halomonas eurihalina</name>
    <dbReference type="NCBI Taxonomy" id="42566"/>
    <lineage>
        <taxon>Bacteria</taxon>
        <taxon>Pseudomonadati</taxon>
        <taxon>Pseudomonadota</taxon>
        <taxon>Gammaproteobacteria</taxon>
        <taxon>Oceanospirillales</taxon>
        <taxon>Halomonadaceae</taxon>
        <taxon>Halomonas</taxon>
    </lineage>
</organism>
<name>A0A5D9DCT3_HALER</name>
<dbReference type="RefSeq" id="WP_149320728.1">
    <property type="nucleotide sequence ID" value="NZ_JARWAH010000001.1"/>
</dbReference>
<evidence type="ECO:0000313" key="3">
    <source>
        <dbReference type="Proteomes" id="UP000324260"/>
    </source>
</evidence>
<keyword evidence="3" id="KW-1185">Reference proteome</keyword>
<protein>
    <submittedName>
        <fullName evidence="2">Uncharacterized protein</fullName>
    </submittedName>
</protein>
<feature type="compositionally biased region" description="Basic and acidic residues" evidence="1">
    <location>
        <begin position="61"/>
        <end position="71"/>
    </location>
</feature>
<evidence type="ECO:0000313" key="2">
    <source>
        <dbReference type="EMBL" id="TZG41537.1"/>
    </source>
</evidence>
<proteinExistence type="predicted"/>